<evidence type="ECO:0000256" key="5">
    <source>
        <dbReference type="ARBA" id="ARBA00022989"/>
    </source>
</evidence>
<feature type="compositionally biased region" description="Basic and acidic residues" evidence="10">
    <location>
        <begin position="73"/>
        <end position="93"/>
    </location>
</feature>
<comment type="subunit">
    <text evidence="9">Forms a complex with TatC.</text>
</comment>
<evidence type="ECO:0000256" key="8">
    <source>
        <dbReference type="ARBA" id="ARBA00025340"/>
    </source>
</evidence>
<name>Q1K2F7_DESA6</name>
<proteinExistence type="inferred from homology"/>
<dbReference type="PRINTS" id="PR01506">
    <property type="entry name" value="TATBPROTEIN"/>
</dbReference>
<dbReference type="Gene3D" id="1.20.5.3310">
    <property type="match status" value="1"/>
</dbReference>
<keyword evidence="5 9" id="KW-1133">Transmembrane helix</keyword>
<keyword evidence="4 9" id="KW-0653">Protein transport</keyword>
<dbReference type="InterPro" id="IPR003369">
    <property type="entry name" value="TatA/B/E"/>
</dbReference>
<keyword evidence="9" id="KW-1003">Cell membrane</keyword>
<evidence type="ECO:0000256" key="9">
    <source>
        <dbReference type="HAMAP-Rule" id="MF_00236"/>
    </source>
</evidence>
<comment type="caution">
    <text evidence="11">The sequence shown here is derived from an EMBL/GenBank/DDBJ whole genome shotgun (WGS) entry which is preliminary data.</text>
</comment>
<dbReference type="PANTHER" id="PTHR33162:SF1">
    <property type="entry name" value="SEC-INDEPENDENT PROTEIN TRANSLOCASE PROTEIN TATA, CHLOROPLASTIC"/>
    <property type="match status" value="1"/>
</dbReference>
<evidence type="ECO:0000256" key="10">
    <source>
        <dbReference type="SAM" id="MobiDB-lite"/>
    </source>
</evidence>
<evidence type="ECO:0000256" key="7">
    <source>
        <dbReference type="ARBA" id="ARBA00023136"/>
    </source>
</evidence>
<comment type="subcellular location">
    <subcellularLocation>
        <location evidence="9">Cell membrane</location>
        <topology evidence="9">Single-pass membrane protein</topology>
    </subcellularLocation>
    <subcellularLocation>
        <location evidence="1">Membrane</location>
        <topology evidence="1">Single-pass membrane protein</topology>
    </subcellularLocation>
</comment>
<dbReference type="NCBIfam" id="TIGR01411">
    <property type="entry name" value="tatAE"/>
    <property type="match status" value="1"/>
</dbReference>
<reference evidence="11" key="1">
    <citation type="submission" date="2006-05" db="EMBL/GenBank/DDBJ databases">
        <title>Annotation of the draft genome assembly of Desulfuromonas acetoxidans DSM 684.</title>
        <authorList>
            <consortium name="US DOE Joint Genome Institute (JGI-ORNL)"/>
            <person name="Larimer F."/>
            <person name="Land M."/>
            <person name="Hauser L."/>
        </authorList>
    </citation>
    <scope>NUCLEOTIDE SEQUENCE [LARGE SCALE GENOMIC DNA]</scope>
    <source>
        <strain evidence="11">DSM 684</strain>
    </source>
</reference>
<protein>
    <recommendedName>
        <fullName evidence="9">Sec-independent protein translocase protein TatA</fullName>
    </recommendedName>
</protein>
<dbReference type="AlphaFoldDB" id="Q1K2F7"/>
<keyword evidence="7 9" id="KW-0472">Membrane</keyword>
<comment type="similarity">
    <text evidence="9">Belongs to the TatA/E family.</text>
</comment>
<dbReference type="GO" id="GO:0006886">
    <property type="term" value="P:intracellular protein transport"/>
    <property type="evidence" value="ECO:0007669"/>
    <property type="project" value="UniProtKB-ARBA"/>
</dbReference>
<comment type="function">
    <text evidence="8">Part of the twin-arginine translocation (Tat) system that transports large folded proteins containing a characteristic twin-arginine motif in their signal peptide across the thylakoid membrane. Involved in delta pH-dependent protein transport required for chloroplast development, especially thylakoid membrane formation. TATC and TATB mediate precursor recognition, whereas TATA facilitates translocation.</text>
</comment>
<dbReference type="GO" id="GO:0008320">
    <property type="term" value="F:protein transmembrane transporter activity"/>
    <property type="evidence" value="ECO:0007669"/>
    <property type="project" value="UniProtKB-UniRule"/>
</dbReference>
<evidence type="ECO:0000313" key="12">
    <source>
        <dbReference type="Proteomes" id="UP000005695"/>
    </source>
</evidence>
<evidence type="ECO:0000256" key="6">
    <source>
        <dbReference type="ARBA" id="ARBA00023010"/>
    </source>
</evidence>
<dbReference type="RefSeq" id="WP_005998441.1">
    <property type="nucleotide sequence ID" value="NZ_AAEW02000004.1"/>
</dbReference>
<dbReference type="Proteomes" id="UP000005695">
    <property type="component" value="Unassembled WGS sequence"/>
</dbReference>
<evidence type="ECO:0000256" key="1">
    <source>
        <dbReference type="ARBA" id="ARBA00004167"/>
    </source>
</evidence>
<dbReference type="HAMAP" id="MF_00236">
    <property type="entry name" value="TatA_E"/>
    <property type="match status" value="1"/>
</dbReference>
<evidence type="ECO:0000256" key="2">
    <source>
        <dbReference type="ARBA" id="ARBA00022448"/>
    </source>
</evidence>
<evidence type="ECO:0000256" key="4">
    <source>
        <dbReference type="ARBA" id="ARBA00022927"/>
    </source>
</evidence>
<keyword evidence="3 9" id="KW-0812">Transmembrane</keyword>
<keyword evidence="12" id="KW-1185">Reference proteome</keyword>
<accession>Q1K2F7</accession>
<dbReference type="GO" id="GO:0043953">
    <property type="term" value="P:protein transport by the Tat complex"/>
    <property type="evidence" value="ECO:0007669"/>
    <property type="project" value="UniProtKB-UniRule"/>
</dbReference>
<evidence type="ECO:0000256" key="3">
    <source>
        <dbReference type="ARBA" id="ARBA00022692"/>
    </source>
</evidence>
<organism evidence="11 12">
    <name type="scientific">Desulfuromonas acetoxidans (strain DSM 684 / 11070)</name>
    <dbReference type="NCBI Taxonomy" id="281689"/>
    <lineage>
        <taxon>Bacteria</taxon>
        <taxon>Pseudomonadati</taxon>
        <taxon>Thermodesulfobacteriota</taxon>
        <taxon>Desulfuromonadia</taxon>
        <taxon>Desulfuromonadales</taxon>
        <taxon>Desulfuromonadaceae</taxon>
        <taxon>Desulfuromonas</taxon>
    </lineage>
</organism>
<dbReference type="InterPro" id="IPR006312">
    <property type="entry name" value="TatA/E"/>
</dbReference>
<dbReference type="OrthoDB" id="9810561at2"/>
<keyword evidence="2 9" id="KW-0813">Transport</keyword>
<sequence length="93" mass="10189">MFGIGMPELLVILVIALIFIGPGKLPEVARSLGRGMREFRRATHDIKQTFDVEAEVITESPTPEKVTAAAKNTADEEHPRNDNAEKKGDAHHG</sequence>
<dbReference type="GO" id="GO:0033281">
    <property type="term" value="C:TAT protein transport complex"/>
    <property type="evidence" value="ECO:0007669"/>
    <property type="project" value="UniProtKB-UniRule"/>
</dbReference>
<evidence type="ECO:0000313" key="11">
    <source>
        <dbReference type="EMBL" id="EAT16482.1"/>
    </source>
</evidence>
<reference evidence="11" key="2">
    <citation type="submission" date="2006-05" db="EMBL/GenBank/DDBJ databases">
        <title>Sequencing of the draft genome and assembly of Desulfuromonas acetoxidans DSM 684.</title>
        <authorList>
            <consortium name="US DOE Joint Genome Institute (JGI-PGF)"/>
            <person name="Copeland A."/>
            <person name="Lucas S."/>
            <person name="Lapidus A."/>
            <person name="Barry K."/>
            <person name="Detter J.C."/>
            <person name="Glavina del Rio T."/>
            <person name="Hammon N."/>
            <person name="Israni S."/>
            <person name="Dalin E."/>
            <person name="Tice H."/>
            <person name="Bruce D."/>
            <person name="Pitluck S."/>
            <person name="Richardson P."/>
        </authorList>
    </citation>
    <scope>NUCLEOTIDE SEQUENCE [LARGE SCALE GENOMIC DNA]</scope>
    <source>
        <strain evidence="11">DSM 684</strain>
    </source>
</reference>
<comment type="function">
    <text evidence="9">Part of the twin-arginine translocation (Tat) system that transports large folded proteins containing a characteristic twin-arginine motif in their signal peptide across membranes. TatA could form the protein-conducting channel of the Tat system.</text>
</comment>
<dbReference type="PANTHER" id="PTHR33162">
    <property type="entry name" value="SEC-INDEPENDENT PROTEIN TRANSLOCASE PROTEIN TATA, CHLOROPLASTIC"/>
    <property type="match status" value="1"/>
</dbReference>
<dbReference type="EMBL" id="AAEW02000004">
    <property type="protein sequence ID" value="EAT16482.1"/>
    <property type="molecule type" value="Genomic_DNA"/>
</dbReference>
<feature type="region of interest" description="Disordered" evidence="10">
    <location>
        <begin position="57"/>
        <end position="93"/>
    </location>
</feature>
<dbReference type="Pfam" id="PF02416">
    <property type="entry name" value="TatA_B_E"/>
    <property type="match status" value="1"/>
</dbReference>
<keyword evidence="6 9" id="KW-0811">Translocation</keyword>
<gene>
    <name evidence="9" type="primary">tatA</name>
    <name evidence="11" type="ORF">Dace_2577</name>
</gene>